<proteinExistence type="predicted"/>
<evidence type="ECO:0000259" key="3">
    <source>
        <dbReference type="PROSITE" id="PS50158"/>
    </source>
</evidence>
<dbReference type="GO" id="GO:0003676">
    <property type="term" value="F:nucleic acid binding"/>
    <property type="evidence" value="ECO:0007669"/>
    <property type="project" value="InterPro"/>
</dbReference>
<keyword evidence="5" id="KW-1185">Reference proteome</keyword>
<keyword evidence="1" id="KW-0863">Zinc-finger</keyword>
<dbReference type="EMBL" id="OZ034822">
    <property type="protein sequence ID" value="CAL1410209.1"/>
    <property type="molecule type" value="Genomic_DNA"/>
</dbReference>
<gene>
    <name evidence="4" type="ORF">LTRI10_LOCUS49646</name>
</gene>
<evidence type="ECO:0000313" key="5">
    <source>
        <dbReference type="Proteomes" id="UP001497516"/>
    </source>
</evidence>
<evidence type="ECO:0000313" key="4">
    <source>
        <dbReference type="EMBL" id="CAL1410209.1"/>
    </source>
</evidence>
<sequence length="229" mass="25011">MGTLLGSALGPAEMATIHRSASSGGLYIRTKITLDLQLPLPDEVAAAHEDPAKGSFKAQVKFESLPQFCFLCGVVGHVNRFCPKKDELSGNPPRYGKHLVASEFGPWLNEATLSRRRKRFVWTLAGNNHGIRPSERRVPTNLLCAAPTQVASLPVGMTSHLSNLRISTTMQTEAPANPPRFFHHQDLDLGELREPTAKRACLGPQVTSDITNKDSRVEVAGPNRSPTDR</sequence>
<organism evidence="4 5">
    <name type="scientific">Linum trigynum</name>
    <dbReference type="NCBI Taxonomy" id="586398"/>
    <lineage>
        <taxon>Eukaryota</taxon>
        <taxon>Viridiplantae</taxon>
        <taxon>Streptophyta</taxon>
        <taxon>Embryophyta</taxon>
        <taxon>Tracheophyta</taxon>
        <taxon>Spermatophyta</taxon>
        <taxon>Magnoliopsida</taxon>
        <taxon>eudicotyledons</taxon>
        <taxon>Gunneridae</taxon>
        <taxon>Pentapetalae</taxon>
        <taxon>rosids</taxon>
        <taxon>fabids</taxon>
        <taxon>Malpighiales</taxon>
        <taxon>Linaceae</taxon>
        <taxon>Linum</taxon>
    </lineage>
</organism>
<dbReference type="PANTHER" id="PTHR31286:SF180">
    <property type="entry name" value="OS10G0362600 PROTEIN"/>
    <property type="match status" value="1"/>
</dbReference>
<feature type="domain" description="CCHC-type" evidence="3">
    <location>
        <begin position="69"/>
        <end position="84"/>
    </location>
</feature>
<dbReference type="InterPro" id="IPR001878">
    <property type="entry name" value="Znf_CCHC"/>
</dbReference>
<dbReference type="Proteomes" id="UP001497516">
    <property type="component" value="Chromosome 9"/>
</dbReference>
<keyword evidence="1" id="KW-0862">Zinc</keyword>
<dbReference type="InterPro" id="IPR025836">
    <property type="entry name" value="Zn_knuckle_CX2CX4HX4C"/>
</dbReference>
<dbReference type="AlphaFoldDB" id="A0AAV2GHT2"/>
<keyword evidence="1" id="KW-0479">Metal-binding</keyword>
<accession>A0AAV2GHT2</accession>
<reference evidence="4 5" key="1">
    <citation type="submission" date="2024-04" db="EMBL/GenBank/DDBJ databases">
        <authorList>
            <person name="Fracassetti M."/>
        </authorList>
    </citation>
    <scope>NUCLEOTIDE SEQUENCE [LARGE SCALE GENOMIC DNA]</scope>
</reference>
<dbReference type="PANTHER" id="PTHR31286">
    <property type="entry name" value="GLYCINE-RICH CELL WALL STRUCTURAL PROTEIN 1.8-LIKE"/>
    <property type="match status" value="1"/>
</dbReference>
<dbReference type="SUPFAM" id="SSF57756">
    <property type="entry name" value="Retrovirus zinc finger-like domains"/>
    <property type="match status" value="1"/>
</dbReference>
<protein>
    <recommendedName>
        <fullName evidence="3">CCHC-type domain-containing protein</fullName>
    </recommendedName>
</protein>
<name>A0AAV2GHT2_9ROSI</name>
<dbReference type="PROSITE" id="PS50158">
    <property type="entry name" value="ZF_CCHC"/>
    <property type="match status" value="1"/>
</dbReference>
<dbReference type="InterPro" id="IPR040256">
    <property type="entry name" value="At4g02000-like"/>
</dbReference>
<dbReference type="Pfam" id="PF14392">
    <property type="entry name" value="zf-CCHC_4"/>
    <property type="match status" value="1"/>
</dbReference>
<dbReference type="GO" id="GO:0008270">
    <property type="term" value="F:zinc ion binding"/>
    <property type="evidence" value="ECO:0007669"/>
    <property type="project" value="UniProtKB-KW"/>
</dbReference>
<dbReference type="InterPro" id="IPR036875">
    <property type="entry name" value="Znf_CCHC_sf"/>
</dbReference>
<feature type="region of interest" description="Disordered" evidence="2">
    <location>
        <begin position="204"/>
        <end position="229"/>
    </location>
</feature>
<evidence type="ECO:0000256" key="2">
    <source>
        <dbReference type="SAM" id="MobiDB-lite"/>
    </source>
</evidence>
<evidence type="ECO:0000256" key="1">
    <source>
        <dbReference type="PROSITE-ProRule" id="PRU00047"/>
    </source>
</evidence>